<accession>A0A1V6VJ11</accession>
<dbReference type="STRING" id="60175.A0A1V6VJ11"/>
<proteinExistence type="predicted"/>
<reference evidence="3" key="1">
    <citation type="journal article" date="2017" name="Nat. Microbiol.">
        <title>Global analysis of biosynthetic gene clusters reveals vast potential of secondary metabolite production in Penicillium species.</title>
        <authorList>
            <person name="Nielsen J.C."/>
            <person name="Grijseels S."/>
            <person name="Prigent S."/>
            <person name="Ji B."/>
            <person name="Dainat J."/>
            <person name="Nielsen K.F."/>
            <person name="Frisvad J.C."/>
            <person name="Workman M."/>
            <person name="Nielsen J."/>
        </authorList>
    </citation>
    <scope>NUCLEOTIDE SEQUENCE [LARGE SCALE GENOMIC DNA]</scope>
    <source>
        <strain evidence="3">IBT 13039</strain>
    </source>
</reference>
<name>A0A1V6VJ11_PENNA</name>
<dbReference type="Proteomes" id="UP000191691">
    <property type="component" value="Unassembled WGS sequence"/>
</dbReference>
<comment type="caution">
    <text evidence="2">The sequence shown here is derived from an EMBL/GenBank/DDBJ whole genome shotgun (WGS) entry which is preliminary data.</text>
</comment>
<dbReference type="EMBL" id="MOOB01000526">
    <property type="protein sequence ID" value="OQE50651.1"/>
    <property type="molecule type" value="Genomic_DNA"/>
</dbReference>
<dbReference type="AlphaFoldDB" id="A0A1V6VJ11"/>
<feature type="non-terminal residue" evidence="2">
    <location>
        <position position="57"/>
    </location>
</feature>
<sequence length="57" mass="6123">MAGGDPPDDNIEVQHRDERPTTANVRRAMMATDGIDVDPRSLRPSPLATSAARAHNA</sequence>
<keyword evidence="3" id="KW-1185">Reference proteome</keyword>
<feature type="compositionally biased region" description="Acidic residues" evidence="1">
    <location>
        <begin position="1"/>
        <end position="11"/>
    </location>
</feature>
<protein>
    <submittedName>
        <fullName evidence="2">Uncharacterized protein</fullName>
    </submittedName>
</protein>
<feature type="region of interest" description="Disordered" evidence="1">
    <location>
        <begin position="1"/>
        <end position="20"/>
    </location>
</feature>
<organism evidence="2 3">
    <name type="scientific">Penicillium nalgiovense</name>
    <dbReference type="NCBI Taxonomy" id="60175"/>
    <lineage>
        <taxon>Eukaryota</taxon>
        <taxon>Fungi</taxon>
        <taxon>Dikarya</taxon>
        <taxon>Ascomycota</taxon>
        <taxon>Pezizomycotina</taxon>
        <taxon>Eurotiomycetes</taxon>
        <taxon>Eurotiomycetidae</taxon>
        <taxon>Eurotiales</taxon>
        <taxon>Aspergillaceae</taxon>
        <taxon>Penicillium</taxon>
    </lineage>
</organism>
<gene>
    <name evidence="2" type="ORF">PENNAL_c0526G07504</name>
</gene>
<evidence type="ECO:0000313" key="2">
    <source>
        <dbReference type="EMBL" id="OQE50651.1"/>
    </source>
</evidence>
<feature type="region of interest" description="Disordered" evidence="1">
    <location>
        <begin position="34"/>
        <end position="57"/>
    </location>
</feature>
<evidence type="ECO:0000256" key="1">
    <source>
        <dbReference type="SAM" id="MobiDB-lite"/>
    </source>
</evidence>
<evidence type="ECO:0000313" key="3">
    <source>
        <dbReference type="Proteomes" id="UP000191691"/>
    </source>
</evidence>